<dbReference type="InterPro" id="IPR058593">
    <property type="entry name" value="ARB_07466-like_C"/>
</dbReference>
<sequence length="317" mass="34791">MTALLLTLALLAGAFVGFGYLFDRHVRPAITPKVCTATYEDLEVRLSHEQARNAALIAAVAVERGLPARAVTIALATAYQESKIVNINYGDRDSLGLFQQRPSQGWGTEEEIMDPIYSTNAFYDGLVKVKNYRELDVTVAAQKVQRSAFPNAYADHESDARVLASALTGQTTAAFTCTVDGNVTDLAENLLPSGLTPRAEAVLDDVRAVWGKQSVGGFEPKGVTDGHMSGSAHYTGRAVDIFFRPVNDANNARGWAMAHYLVAHASRLDIATVIFDDRIWQARRSSEGWRDYRVPASSKGDRAILEHRDHVHVDVFR</sequence>
<evidence type="ECO:0000313" key="2">
    <source>
        <dbReference type="EMBL" id="MFC6152614.1"/>
    </source>
</evidence>
<reference evidence="3" key="1">
    <citation type="journal article" date="2019" name="Int. J. Syst. Evol. Microbiol.">
        <title>The Global Catalogue of Microorganisms (GCM) 10K type strain sequencing project: providing services to taxonomists for standard genome sequencing and annotation.</title>
        <authorList>
            <consortium name="The Broad Institute Genomics Platform"/>
            <consortium name="The Broad Institute Genome Sequencing Center for Infectious Disease"/>
            <person name="Wu L."/>
            <person name="Ma J."/>
        </authorList>
    </citation>
    <scope>NUCLEOTIDE SEQUENCE [LARGE SCALE GENOMIC DNA]</scope>
    <source>
        <strain evidence="3">DFY28</strain>
    </source>
</reference>
<evidence type="ECO:0000259" key="1">
    <source>
        <dbReference type="Pfam" id="PF26571"/>
    </source>
</evidence>
<comment type="caution">
    <text evidence="2">The sequence shown here is derived from an EMBL/GenBank/DDBJ whole genome shotgun (WGS) entry which is preliminary data.</text>
</comment>
<dbReference type="EMBL" id="JBHSQI010000002">
    <property type="protein sequence ID" value="MFC6152614.1"/>
    <property type="molecule type" value="Genomic_DNA"/>
</dbReference>
<dbReference type="Pfam" id="PF26571">
    <property type="entry name" value="VldE"/>
    <property type="match status" value="1"/>
</dbReference>
<dbReference type="RefSeq" id="WP_239022211.1">
    <property type="nucleotide sequence ID" value="NZ_CP034929.1"/>
</dbReference>
<accession>A0ABW1QSZ9</accession>
<dbReference type="Proteomes" id="UP001596098">
    <property type="component" value="Unassembled WGS sequence"/>
</dbReference>
<feature type="domain" description="ARB-07466-like C-terminal" evidence="1">
    <location>
        <begin position="193"/>
        <end position="293"/>
    </location>
</feature>
<organism evidence="2 3">
    <name type="scientific">Nocardioides yefusunii</name>
    <dbReference type="NCBI Taxonomy" id="2500546"/>
    <lineage>
        <taxon>Bacteria</taxon>
        <taxon>Bacillati</taxon>
        <taxon>Actinomycetota</taxon>
        <taxon>Actinomycetes</taxon>
        <taxon>Propionibacteriales</taxon>
        <taxon>Nocardioidaceae</taxon>
        <taxon>Nocardioides</taxon>
    </lineage>
</organism>
<protein>
    <recommendedName>
        <fullName evidence="1">ARB-07466-like C-terminal domain-containing protein</fullName>
    </recommendedName>
</protein>
<gene>
    <name evidence="2" type="ORF">ACFPWU_02910</name>
</gene>
<proteinExistence type="predicted"/>
<keyword evidence="3" id="KW-1185">Reference proteome</keyword>
<name>A0ABW1QSZ9_9ACTN</name>
<evidence type="ECO:0000313" key="3">
    <source>
        <dbReference type="Proteomes" id="UP001596098"/>
    </source>
</evidence>